<proteinExistence type="predicted"/>
<dbReference type="Proteomes" id="UP000008637">
    <property type="component" value="Chromosome"/>
</dbReference>
<dbReference type="KEGG" id="mha:HF1_09050"/>
<evidence type="ECO:0000313" key="1">
    <source>
        <dbReference type="EMBL" id="CBY92913.1"/>
    </source>
</evidence>
<protein>
    <submittedName>
        <fullName evidence="1">Uncharacterized protein</fullName>
    </submittedName>
</protein>
<gene>
    <name evidence="1" type="ordered locus">HF1_09050</name>
</gene>
<keyword evidence="2" id="KW-1185">Reference proteome</keyword>
<name>E8ZIE2_MYCHL</name>
<sequence>MSKLAMASVAGVGSVAGVSGGAYLLTRNSSNALEIEKSKTLRTRLESENYTPLDVDNVSHKTHWDTSLTKYKVQYTSKNTWNDSQLKERCSELFNKEIISDGDYTEARKYCVVPRDISGRLNDTGFHPLSTEESQESTKWTKLSEEYKKGGDGFKKLGDLEHNKASEPSSSALREKCKEVLKKDHWDADYDSLLESSTVWCTEEGFNKLPIGNA</sequence>
<dbReference type="AlphaFoldDB" id="E8ZIE2"/>
<dbReference type="EMBL" id="FR773153">
    <property type="protein sequence ID" value="CBY92913.1"/>
    <property type="molecule type" value="Genomic_DNA"/>
</dbReference>
<accession>E8ZIE2</accession>
<dbReference type="HOGENOM" id="CLU_098620_3_0_14"/>
<reference evidence="1 2" key="1">
    <citation type="journal article" date="2011" name="J. Bacteriol.">
        <title>Complete genome sequence of Mycoplasma haemofelis, a hemotropic mycoplasma.</title>
        <authorList>
            <person name="Barker E.N."/>
            <person name="Helps C.R."/>
            <person name="Peters I.R."/>
            <person name="Darby A.C."/>
            <person name="Radford A.D."/>
            <person name="Tasker S."/>
        </authorList>
    </citation>
    <scope>NUCLEOTIDE SEQUENCE [LARGE SCALE GENOMIC DNA]</scope>
    <source>
        <strain evidence="1 2">Langford 1</strain>
    </source>
</reference>
<evidence type="ECO:0000313" key="2">
    <source>
        <dbReference type="Proteomes" id="UP000008637"/>
    </source>
</evidence>
<dbReference type="OrthoDB" id="5382229at2"/>
<organism evidence="1 2">
    <name type="scientific">Mycoplasma haemofelis (strain Langford 1)</name>
    <name type="common">Haemobartonella felis</name>
    <dbReference type="NCBI Taxonomy" id="941640"/>
    <lineage>
        <taxon>Bacteria</taxon>
        <taxon>Bacillati</taxon>
        <taxon>Mycoplasmatota</taxon>
        <taxon>Mollicutes</taxon>
        <taxon>Mycoplasmataceae</taxon>
        <taxon>Mycoplasma</taxon>
    </lineage>
</organism>